<dbReference type="InterPro" id="IPR007053">
    <property type="entry name" value="LRAT_dom"/>
</dbReference>
<dbReference type="Gene3D" id="3.90.1720.10">
    <property type="entry name" value="endopeptidase domain like (from Nostoc punctiforme)"/>
    <property type="match status" value="1"/>
</dbReference>
<dbReference type="RefSeq" id="WP_253679025.1">
    <property type="nucleotide sequence ID" value="NZ_CP050861.1"/>
</dbReference>
<evidence type="ECO:0000256" key="2">
    <source>
        <dbReference type="ARBA" id="ARBA00022801"/>
    </source>
</evidence>
<dbReference type="GO" id="GO:0016410">
    <property type="term" value="F:N-acyltransferase activity"/>
    <property type="evidence" value="ECO:0007669"/>
    <property type="project" value="TreeGrafter"/>
</dbReference>
<evidence type="ECO:0000259" key="4">
    <source>
        <dbReference type="PROSITE" id="PS51934"/>
    </source>
</evidence>
<reference evidence="5" key="1">
    <citation type="submission" date="2020-04" db="EMBL/GenBank/DDBJ databases">
        <title>Tenacibaculum mesophilum bac2.</title>
        <authorList>
            <person name="Li M."/>
        </authorList>
    </citation>
    <scope>NUCLEOTIDE SEQUENCE</scope>
    <source>
        <strain evidence="5">Bac2</strain>
    </source>
</reference>
<gene>
    <name evidence="5" type="ORF">HER15_07995</name>
</gene>
<dbReference type="Pfam" id="PF04970">
    <property type="entry name" value="LRAT"/>
    <property type="match status" value="1"/>
</dbReference>
<sequence length="141" mass="16004">MIKTLQISNSLQPADVVIAKKRNGIGRILNHYIVYLGNNTFIGNLEKGVQILTNYEIQKLLKEYEPTKIKPFSGSNYERKLAIKRAYSKIGQKYNLLNFNCEHFANLVQYGTKSSKQVTIALFVAFGIAYKLIKTATNGKR</sequence>
<evidence type="ECO:0000256" key="3">
    <source>
        <dbReference type="ARBA" id="ARBA00023098"/>
    </source>
</evidence>
<dbReference type="GO" id="GO:0004623">
    <property type="term" value="F:phospholipase A2 activity"/>
    <property type="evidence" value="ECO:0007669"/>
    <property type="project" value="TreeGrafter"/>
</dbReference>
<evidence type="ECO:0000256" key="1">
    <source>
        <dbReference type="ARBA" id="ARBA00022679"/>
    </source>
</evidence>
<proteinExistence type="predicted"/>
<dbReference type="GO" id="GO:0070292">
    <property type="term" value="P:N-acylphosphatidylethanolamine metabolic process"/>
    <property type="evidence" value="ECO:0007669"/>
    <property type="project" value="TreeGrafter"/>
</dbReference>
<keyword evidence="1" id="KW-0808">Transferase</keyword>
<keyword evidence="2" id="KW-0378">Hydrolase</keyword>
<evidence type="ECO:0000313" key="6">
    <source>
        <dbReference type="Proteomes" id="UP001056837"/>
    </source>
</evidence>
<dbReference type="Proteomes" id="UP001056837">
    <property type="component" value="Chromosome"/>
</dbReference>
<dbReference type="InterPro" id="IPR051496">
    <property type="entry name" value="H-rev107_PLA/AT"/>
</dbReference>
<name>A0AAE9MNL8_9FLAO</name>
<dbReference type="GO" id="GO:0008970">
    <property type="term" value="F:phospholipase A1 activity"/>
    <property type="evidence" value="ECO:0007669"/>
    <property type="project" value="TreeGrafter"/>
</dbReference>
<organism evidence="5 6">
    <name type="scientific">Tenacibaculum mesophilum</name>
    <dbReference type="NCBI Taxonomy" id="104268"/>
    <lineage>
        <taxon>Bacteria</taxon>
        <taxon>Pseudomonadati</taxon>
        <taxon>Bacteroidota</taxon>
        <taxon>Flavobacteriia</taxon>
        <taxon>Flavobacteriales</taxon>
        <taxon>Flavobacteriaceae</taxon>
        <taxon>Tenacibaculum</taxon>
    </lineage>
</organism>
<feature type="domain" description="LRAT" evidence="4">
    <location>
        <begin position="21"/>
        <end position="117"/>
    </location>
</feature>
<protein>
    <recommendedName>
        <fullName evidence="4">LRAT domain-containing protein</fullName>
    </recommendedName>
</protein>
<dbReference type="PROSITE" id="PS51934">
    <property type="entry name" value="LRAT"/>
    <property type="match status" value="1"/>
</dbReference>
<dbReference type="PANTHER" id="PTHR13943:SF77">
    <property type="entry name" value="LRAT DOMAIN-CONTAINING PROTEIN"/>
    <property type="match status" value="1"/>
</dbReference>
<dbReference type="GO" id="GO:0005737">
    <property type="term" value="C:cytoplasm"/>
    <property type="evidence" value="ECO:0007669"/>
    <property type="project" value="TreeGrafter"/>
</dbReference>
<keyword evidence="3" id="KW-0443">Lipid metabolism</keyword>
<dbReference type="PANTHER" id="PTHR13943">
    <property type="entry name" value="HRAS-LIKE SUPPRESSOR - RELATED"/>
    <property type="match status" value="1"/>
</dbReference>
<evidence type="ECO:0000313" key="5">
    <source>
        <dbReference type="EMBL" id="UTD15409.1"/>
    </source>
</evidence>
<dbReference type="EMBL" id="CP050861">
    <property type="protein sequence ID" value="UTD15409.1"/>
    <property type="molecule type" value="Genomic_DNA"/>
</dbReference>
<accession>A0AAE9MNL8</accession>
<dbReference type="AlphaFoldDB" id="A0AAE9MNL8"/>